<evidence type="ECO:0000313" key="5">
    <source>
        <dbReference type="Proteomes" id="UP000003490"/>
    </source>
</evidence>
<dbReference type="Proteomes" id="UP000220611">
    <property type="component" value="Unassembled WGS sequence"/>
</dbReference>
<dbReference type="Pfam" id="PF05161">
    <property type="entry name" value="MOFRL"/>
    <property type="match status" value="1"/>
</dbReference>
<dbReference type="Proteomes" id="UP000003490">
    <property type="component" value="Unassembled WGS sequence"/>
</dbReference>
<dbReference type="OrthoDB" id="9766552at2"/>
<evidence type="ECO:0000313" key="3">
    <source>
        <dbReference type="EMBL" id="EDO62573.1"/>
    </source>
</evidence>
<dbReference type="InterPro" id="IPR025286">
    <property type="entry name" value="MOFRL_assoc_dom"/>
</dbReference>
<dbReference type="Gene3D" id="3.40.1480.10">
    <property type="entry name" value="MOFRL domain"/>
    <property type="match status" value="1"/>
</dbReference>
<reference evidence="4 6" key="3">
    <citation type="submission" date="2017-07" db="EMBL/GenBank/DDBJ databases">
        <title>Prevalence of linear plasmids in Cutibacterium (Propionibacterium) acnes isolates obtained from prostatic tissue.</title>
        <authorList>
            <person name="Davidsson S."/>
            <person name="Carlsson J."/>
            <person name="Molling P."/>
            <person name="Andren O."/>
            <person name="Andersson S.-O."/>
            <person name="Brzuszkiewicz E."/>
            <person name="Poehlein A."/>
            <person name="Al-Zeer M."/>
            <person name="Brinkmann V."/>
            <person name="Scavenius C."/>
            <person name="Nazipi S."/>
            <person name="Soderquist B."/>
            <person name="Bruggemann H."/>
        </authorList>
    </citation>
    <scope>NUCLEOTIDE SEQUENCE [LARGE SCALE GENOMIC DNA]</scope>
    <source>
        <strain evidence="4 6">DSM 753</strain>
    </source>
</reference>
<evidence type="ECO:0000313" key="4">
    <source>
        <dbReference type="EMBL" id="PEQ24186.1"/>
    </source>
</evidence>
<gene>
    <name evidence="4" type="ORF">CH238_09875</name>
    <name evidence="3" type="ORF">CLOLEP_00695</name>
</gene>
<name>A7VQ68_9FIRM</name>
<dbReference type="GO" id="GO:0005737">
    <property type="term" value="C:cytoplasm"/>
    <property type="evidence" value="ECO:0007669"/>
    <property type="project" value="TreeGrafter"/>
</dbReference>
<sequence>MSNESMRRDAWKIIRKTLKEAMPDQAVEKALRARSFTKPVTLFSIGKAAWQMASAAERSLGNQIKQGIVLTKYGHSKGEIPRCEILEAGHPVPDANSVFGAQKMAGLARSLTQNDQVLFLISGGGSALFELPLVPLEELQDITRQLLACGAEITEINLIRKRLSGVKGGRFAQLCAPAQVFSIVLSDVLGNSLESIASGPAAPDSSTSEQALEVVKKYGLRLSSRALEILKEETPKTLENSETVITGSVQSLCESAARAAGELGYAPEILTACLTCQAKEAGSFLAAVAQWKKDHLTGKPAAVIVGGETVVELKGKGMGGRNQELALSAARGLEGLPNAVLFSLGSDGTDGPTDAAGGIVDGETAGQLRQQGIGIDRVLEENDAYHALQKCGGLLMTGPTGTNVNDVAVLLLR</sequence>
<protein>
    <submittedName>
        <fullName evidence="4">Glycerate kinase</fullName>
    </submittedName>
    <submittedName>
        <fullName evidence="3">MOFRL family protein</fullName>
    </submittedName>
</protein>
<dbReference type="InterPro" id="IPR038614">
    <property type="entry name" value="GK_N_sf"/>
</dbReference>
<dbReference type="PANTHER" id="PTHR12227">
    <property type="entry name" value="GLYCERATE KINASE"/>
    <property type="match status" value="1"/>
</dbReference>
<evidence type="ECO:0000259" key="2">
    <source>
        <dbReference type="Pfam" id="PF13660"/>
    </source>
</evidence>
<dbReference type="SUPFAM" id="SSF82544">
    <property type="entry name" value="GckA/TtuD-like"/>
    <property type="match status" value="1"/>
</dbReference>
<evidence type="ECO:0000313" key="6">
    <source>
        <dbReference type="Proteomes" id="UP000220611"/>
    </source>
</evidence>
<proteinExistence type="predicted"/>
<accession>A7VQ68</accession>
<dbReference type="InterPro" id="IPR007835">
    <property type="entry name" value="MOFRL"/>
</dbReference>
<reference evidence="3 5" key="2">
    <citation type="submission" date="2007-08" db="EMBL/GenBank/DDBJ databases">
        <authorList>
            <person name="Fulton L."/>
            <person name="Clifton S."/>
            <person name="Fulton B."/>
            <person name="Xu J."/>
            <person name="Minx P."/>
            <person name="Pepin K.H."/>
            <person name="Johnson M."/>
            <person name="Thiruvilangam P."/>
            <person name="Bhonagiri V."/>
            <person name="Nash W.E."/>
            <person name="Wang C."/>
            <person name="Mardis E.R."/>
            <person name="Wilson R.K."/>
        </authorList>
    </citation>
    <scope>NUCLEOTIDE SEQUENCE [LARGE SCALE GENOMIC DNA]</scope>
    <source>
        <strain evidence="3 5">DSM 753</strain>
    </source>
</reference>
<dbReference type="GO" id="GO:0008887">
    <property type="term" value="F:glycerate kinase activity"/>
    <property type="evidence" value="ECO:0007669"/>
    <property type="project" value="InterPro"/>
</dbReference>
<dbReference type="eggNOG" id="COG2379">
    <property type="taxonomic scope" value="Bacteria"/>
</dbReference>
<feature type="domain" description="MOFRL" evidence="1">
    <location>
        <begin position="302"/>
        <end position="406"/>
    </location>
</feature>
<dbReference type="AlphaFoldDB" id="A7VQ68"/>
<dbReference type="EMBL" id="ABCB02000014">
    <property type="protein sequence ID" value="EDO62573.1"/>
    <property type="molecule type" value="Genomic_DNA"/>
</dbReference>
<keyword evidence="6" id="KW-1185">Reference proteome</keyword>
<organism evidence="3 5">
    <name type="scientific">[Clostridium] leptum DSM 753</name>
    <dbReference type="NCBI Taxonomy" id="428125"/>
    <lineage>
        <taxon>Bacteria</taxon>
        <taxon>Bacillati</taxon>
        <taxon>Bacillota</taxon>
        <taxon>Clostridia</taxon>
        <taxon>Eubacteriales</taxon>
        <taxon>Oscillospiraceae</taxon>
        <taxon>Oscillospiraceae incertae sedis</taxon>
    </lineage>
</organism>
<keyword evidence="4" id="KW-0418">Kinase</keyword>
<dbReference type="HOGENOM" id="CLU_032279_1_1_9"/>
<comment type="caution">
    <text evidence="3">The sequence shown here is derived from an EMBL/GenBank/DDBJ whole genome shotgun (WGS) entry which is preliminary data.</text>
</comment>
<dbReference type="InterPro" id="IPR039760">
    <property type="entry name" value="MOFRL_protein"/>
</dbReference>
<dbReference type="Pfam" id="PF13660">
    <property type="entry name" value="DUF4147"/>
    <property type="match status" value="1"/>
</dbReference>
<reference evidence="3 5" key="1">
    <citation type="submission" date="2007-08" db="EMBL/GenBank/DDBJ databases">
        <title>Draft genome sequence of Clostridium leptum (DSM 753).</title>
        <authorList>
            <person name="Sudarsanam P."/>
            <person name="Ley R."/>
            <person name="Guruge J."/>
            <person name="Turnbaugh P.J."/>
            <person name="Mahowald M."/>
            <person name="Liep D."/>
            <person name="Gordon J."/>
        </authorList>
    </citation>
    <scope>NUCLEOTIDE SEQUENCE [LARGE SCALE GENOMIC DNA]</scope>
    <source>
        <strain evidence="3 5">DSM 753</strain>
    </source>
</reference>
<dbReference type="Gene3D" id="3.40.50.10180">
    <property type="entry name" value="Glycerate kinase, MOFRL-like N-terminal domain"/>
    <property type="match status" value="1"/>
</dbReference>
<evidence type="ECO:0000259" key="1">
    <source>
        <dbReference type="Pfam" id="PF05161"/>
    </source>
</evidence>
<dbReference type="InterPro" id="IPR037035">
    <property type="entry name" value="GK-like_C_sf"/>
</dbReference>
<dbReference type="PANTHER" id="PTHR12227:SF0">
    <property type="entry name" value="GLYCERATE KINASE"/>
    <property type="match status" value="1"/>
</dbReference>
<feature type="domain" description="MOFRL-associated" evidence="2">
    <location>
        <begin position="10"/>
        <end position="230"/>
    </location>
</feature>
<dbReference type="EMBL" id="NOXF01000007">
    <property type="protein sequence ID" value="PEQ24186.1"/>
    <property type="molecule type" value="Genomic_DNA"/>
</dbReference>
<keyword evidence="4" id="KW-0808">Transferase</keyword>